<name>A0ABR1IB45_9HYPO</name>
<dbReference type="SMART" id="SM00066">
    <property type="entry name" value="GAL4"/>
    <property type="match status" value="1"/>
</dbReference>
<dbReference type="PANTHER" id="PTHR43562">
    <property type="entry name" value="NAPA-TYPE SODIUM/HYDROGEN ANTIPORTER"/>
    <property type="match status" value="1"/>
</dbReference>
<keyword evidence="2" id="KW-0813">Transport</keyword>
<feature type="transmembrane region" description="Helical" evidence="12">
    <location>
        <begin position="507"/>
        <end position="527"/>
    </location>
</feature>
<dbReference type="InterPro" id="IPR001138">
    <property type="entry name" value="Zn2Cys6_DnaBD"/>
</dbReference>
<keyword evidence="5 12" id="KW-1133">Transmembrane helix</keyword>
<evidence type="ECO:0000256" key="8">
    <source>
        <dbReference type="ARBA" id="ARBA00023136"/>
    </source>
</evidence>
<feature type="transmembrane region" description="Helical" evidence="12">
    <location>
        <begin position="415"/>
        <end position="432"/>
    </location>
</feature>
<dbReference type="PROSITE" id="PS50048">
    <property type="entry name" value="ZN2_CY6_FUNGAL_2"/>
    <property type="match status" value="1"/>
</dbReference>
<dbReference type="EMBL" id="JAZAVK010000019">
    <property type="protein sequence ID" value="KAK7430454.1"/>
    <property type="molecule type" value="Genomic_DNA"/>
</dbReference>
<evidence type="ECO:0000256" key="2">
    <source>
        <dbReference type="ARBA" id="ARBA00022448"/>
    </source>
</evidence>
<feature type="transmembrane region" description="Helical" evidence="12">
    <location>
        <begin position="592"/>
        <end position="611"/>
    </location>
</feature>
<feature type="transmembrane region" description="Helical" evidence="12">
    <location>
        <begin position="471"/>
        <end position="495"/>
    </location>
</feature>
<evidence type="ECO:0000256" key="12">
    <source>
        <dbReference type="SAM" id="Phobius"/>
    </source>
</evidence>
<reference evidence="14 15" key="1">
    <citation type="journal article" date="2025" name="Microbiol. Resour. Announc.">
        <title>Draft genome sequences for Neonectria magnoliae and Neonectria punicea, canker pathogens of Liriodendron tulipifera and Acer saccharum in West Virginia.</title>
        <authorList>
            <person name="Petronek H.M."/>
            <person name="Kasson M.T."/>
            <person name="Metheny A.M."/>
            <person name="Stauder C.M."/>
            <person name="Lovett B."/>
            <person name="Lynch S.C."/>
            <person name="Garnas J.R."/>
            <person name="Kasson L.R."/>
            <person name="Stajich J.E."/>
        </authorList>
    </citation>
    <scope>NUCLEOTIDE SEQUENCE [LARGE SCALE GENOMIC DNA]</scope>
    <source>
        <strain evidence="14 15">NRRL 64651</strain>
    </source>
</reference>
<dbReference type="InterPro" id="IPR038770">
    <property type="entry name" value="Na+/solute_symporter_sf"/>
</dbReference>
<dbReference type="Pfam" id="PF00999">
    <property type="entry name" value="Na_H_Exchanger"/>
    <property type="match status" value="1"/>
</dbReference>
<evidence type="ECO:0000256" key="1">
    <source>
        <dbReference type="ARBA" id="ARBA00004141"/>
    </source>
</evidence>
<dbReference type="Proteomes" id="UP001498421">
    <property type="component" value="Unassembled WGS sequence"/>
</dbReference>
<feature type="transmembrane region" description="Helical" evidence="12">
    <location>
        <begin position="444"/>
        <end position="465"/>
    </location>
</feature>
<dbReference type="Gene3D" id="1.20.1530.20">
    <property type="match status" value="2"/>
</dbReference>
<keyword evidence="10" id="KW-0539">Nucleus</keyword>
<dbReference type="CDD" id="cd00067">
    <property type="entry name" value="GAL4"/>
    <property type="match status" value="1"/>
</dbReference>
<evidence type="ECO:0000256" key="4">
    <source>
        <dbReference type="ARBA" id="ARBA00022692"/>
    </source>
</evidence>
<accession>A0ABR1IB45</accession>
<feature type="transmembrane region" description="Helical" evidence="12">
    <location>
        <begin position="547"/>
        <end position="571"/>
    </location>
</feature>
<evidence type="ECO:0000256" key="11">
    <source>
        <dbReference type="SAM" id="MobiDB-lite"/>
    </source>
</evidence>
<gene>
    <name evidence="14" type="ORF">QQZ08_002973</name>
</gene>
<evidence type="ECO:0000256" key="7">
    <source>
        <dbReference type="ARBA" id="ARBA00023065"/>
    </source>
</evidence>
<evidence type="ECO:0000256" key="10">
    <source>
        <dbReference type="ARBA" id="ARBA00023242"/>
    </source>
</evidence>
<organism evidence="14 15">
    <name type="scientific">Neonectria magnoliae</name>
    <dbReference type="NCBI Taxonomy" id="2732573"/>
    <lineage>
        <taxon>Eukaryota</taxon>
        <taxon>Fungi</taxon>
        <taxon>Dikarya</taxon>
        <taxon>Ascomycota</taxon>
        <taxon>Pezizomycotina</taxon>
        <taxon>Sordariomycetes</taxon>
        <taxon>Hypocreomycetidae</taxon>
        <taxon>Hypocreales</taxon>
        <taxon>Nectriaceae</taxon>
        <taxon>Neonectria</taxon>
    </lineage>
</organism>
<feature type="transmembrane region" description="Helical" evidence="12">
    <location>
        <begin position="239"/>
        <end position="262"/>
    </location>
</feature>
<evidence type="ECO:0000313" key="14">
    <source>
        <dbReference type="EMBL" id="KAK7430454.1"/>
    </source>
</evidence>
<dbReference type="PANTHER" id="PTHR43562:SF3">
    <property type="entry name" value="SODIUM ION_PROTON EXCHANGER (EUROFUNG)"/>
    <property type="match status" value="1"/>
</dbReference>
<keyword evidence="7" id="KW-0406">Ion transport</keyword>
<dbReference type="Pfam" id="PF00172">
    <property type="entry name" value="Zn_clus"/>
    <property type="match status" value="1"/>
</dbReference>
<dbReference type="InterPro" id="IPR049326">
    <property type="entry name" value="Rhodopsin_dom_fungi"/>
</dbReference>
<dbReference type="Pfam" id="PF20684">
    <property type="entry name" value="Fung_rhodopsin"/>
    <property type="match status" value="1"/>
</dbReference>
<feature type="transmembrane region" description="Helical" evidence="12">
    <location>
        <begin position="208"/>
        <end position="227"/>
    </location>
</feature>
<dbReference type="InterPro" id="IPR036864">
    <property type="entry name" value="Zn2-C6_fun-type_DNA-bd_sf"/>
</dbReference>
<feature type="transmembrane region" description="Helical" evidence="12">
    <location>
        <begin position="41"/>
        <end position="60"/>
    </location>
</feature>
<feature type="compositionally biased region" description="Polar residues" evidence="11">
    <location>
        <begin position="788"/>
        <end position="802"/>
    </location>
</feature>
<feature type="region of interest" description="Disordered" evidence="11">
    <location>
        <begin position="782"/>
        <end position="811"/>
    </location>
</feature>
<evidence type="ECO:0000259" key="13">
    <source>
        <dbReference type="PROSITE" id="PS50048"/>
    </source>
</evidence>
<protein>
    <recommendedName>
        <fullName evidence="13">Zn(2)-C6 fungal-type domain-containing protein</fullName>
    </recommendedName>
</protein>
<evidence type="ECO:0000313" key="15">
    <source>
        <dbReference type="Proteomes" id="UP001498421"/>
    </source>
</evidence>
<feature type="transmembrane region" description="Helical" evidence="12">
    <location>
        <begin position="126"/>
        <end position="149"/>
    </location>
</feature>
<keyword evidence="8 12" id="KW-0472">Membrane</keyword>
<dbReference type="SUPFAM" id="SSF57701">
    <property type="entry name" value="Zn2/Cys6 DNA-binding domain"/>
    <property type="match status" value="1"/>
</dbReference>
<keyword evidence="6" id="KW-0915">Sodium</keyword>
<keyword evidence="4 12" id="KW-0812">Transmembrane</keyword>
<comment type="caution">
    <text evidence="14">The sequence shown here is derived from an EMBL/GenBank/DDBJ whole genome shotgun (WGS) entry which is preliminary data.</text>
</comment>
<keyword evidence="15" id="KW-1185">Reference proteome</keyword>
<evidence type="ECO:0000256" key="5">
    <source>
        <dbReference type="ARBA" id="ARBA00022989"/>
    </source>
</evidence>
<dbReference type="Gene3D" id="4.10.240.10">
    <property type="entry name" value="Zn(2)-C6 fungal-type DNA-binding domain"/>
    <property type="match status" value="1"/>
</dbReference>
<keyword evidence="3" id="KW-0050">Antiport</keyword>
<keyword evidence="9" id="KW-0739">Sodium transport</keyword>
<feature type="domain" description="Zn(2)-C6 fungal-type" evidence="13">
    <location>
        <begin position="844"/>
        <end position="874"/>
    </location>
</feature>
<feature type="compositionally biased region" description="Basic and acidic residues" evidence="11">
    <location>
        <begin position="300"/>
        <end position="316"/>
    </location>
</feature>
<evidence type="ECO:0000256" key="3">
    <source>
        <dbReference type="ARBA" id="ARBA00022449"/>
    </source>
</evidence>
<sequence length="1033" mass="112945">MSALLTELWIWYALTVLVVIARMISRRLLYGSISGTRIDDYIMLFTLVTYTVLLVVVKVLTYTPTNLIDPDGDHVTLDAESIKDRQYGSKLVVVTEQMQMITLWSVKACLLIMYSRLTTSLRQNYLVKIVSGYTALSFVLMEILFFAAWCRPFQNYWKVPAEDINCSAETNHMITNAVLNISSDIMIIALPMPVFLQSQLPIKRKVVLVAVFALGAFSILAAALSKYYSLGDPYGNEWIYWYIREVSTAIITANLPFTWTLLQRMFRIGSFHAKYGKSSGQRTGDAPTRLRSAYGNLGSRTREERRTRLGTVHDPDDLSPSESQEQINAGYGIPLKIYQKNEVHITSEEVGSKDGRTSPQGIVTILIQASFLLLLNVVNFILDNSLYCGLLGQVFLGVAWGTPGSKWLGTEVEEVIVQLGYLGLLLLVYEGGLATSLKALKANILLSLGVALTGIGLPMGLSFILRYLTDAAPLQCFAAGAALCSTSLGTTFTVLGTSGLTKSRLGVILTSAAMMDDVVGLVMVQIISNLGGSDTSISAVTVIRPLLVSLAFAVFAPLVCVFIAKPITKWLNVKREKRPSGYLEQALSRCRTVFFIHTSILLGCIAASSYAGTSNLFAAYIAGTSISWWDSEVPHPVTDTAVVSTPVQQTTARDEVQGSAPGEGDTAATLTPAQVASPSFSGVEMYEEYYLEPVNRVLRPLFFASIGFSIPITEMFSGPVVWRGLVYTLLMTFGKVVCGVWLLRFSVRSYFPTKLKTGIAKIPKQGMGHFWGISEKAVPPSNAEASAVSKTSPSTKTQVNKSAHTEPAGSTRLHYAATSSPHLTDISSTPMGSRAKASATAQTACLSCPRGKRRCDKSLPSCQLCVQKDIDCAYASRPHTDGNTPQASASDIASDHAAVSFLALQVFLDAGLELFRLDVLFPKSVRDVVDGTSSIRLITVPLFESIHSWMPIISKKRFHTELLSPLSRRQTELSLLAICMKLYCTPPPECSDGRTELYMTAKQFHLEVETAGLMSIHFGYKTEADFKAESSDM</sequence>
<feature type="transmembrane region" description="Helical" evidence="12">
    <location>
        <begin position="362"/>
        <end position="382"/>
    </location>
</feature>
<feature type="transmembrane region" description="Helical" evidence="12">
    <location>
        <begin position="725"/>
        <end position="747"/>
    </location>
</feature>
<proteinExistence type="predicted"/>
<feature type="region of interest" description="Disordered" evidence="11">
    <location>
        <begin position="276"/>
        <end position="323"/>
    </location>
</feature>
<dbReference type="InterPro" id="IPR006153">
    <property type="entry name" value="Cation/H_exchanger_TM"/>
</dbReference>
<evidence type="ECO:0000256" key="9">
    <source>
        <dbReference type="ARBA" id="ARBA00023201"/>
    </source>
</evidence>
<evidence type="ECO:0000256" key="6">
    <source>
        <dbReference type="ARBA" id="ARBA00023053"/>
    </source>
</evidence>
<comment type="subcellular location">
    <subcellularLocation>
        <location evidence="1">Membrane</location>
        <topology evidence="1">Multi-pass membrane protein</topology>
    </subcellularLocation>
</comment>